<feature type="domain" description="BD-FAE-like" evidence="2">
    <location>
        <begin position="50"/>
        <end position="164"/>
    </location>
</feature>
<accession>F4KRM2</accession>
<dbReference type="InterPro" id="IPR049492">
    <property type="entry name" value="BD-FAE-like_dom"/>
</dbReference>
<keyword evidence="1" id="KW-0378">Hydrolase</keyword>
<evidence type="ECO:0000313" key="3">
    <source>
        <dbReference type="EMBL" id="AEE49011.1"/>
    </source>
</evidence>
<evidence type="ECO:0000313" key="4">
    <source>
        <dbReference type="Proteomes" id="UP000008461"/>
    </source>
</evidence>
<dbReference type="EMBL" id="CP002691">
    <property type="protein sequence ID" value="AEE49011.1"/>
    <property type="molecule type" value="Genomic_DNA"/>
</dbReference>
<reference key="2">
    <citation type="submission" date="2011-04" db="EMBL/GenBank/DDBJ databases">
        <title>Complete sequence of chromosome of Haliscomenobacter hydrossis DSM 1100.</title>
        <authorList>
            <consortium name="US DOE Joint Genome Institute (JGI-PGF)"/>
            <person name="Lucas S."/>
            <person name="Han J."/>
            <person name="Lapidus A."/>
            <person name="Bruce D."/>
            <person name="Goodwin L."/>
            <person name="Pitluck S."/>
            <person name="Peters L."/>
            <person name="Kyrpides N."/>
            <person name="Mavromatis K."/>
            <person name="Ivanova N."/>
            <person name="Ovchinnikova G."/>
            <person name="Pagani I."/>
            <person name="Daligault H."/>
            <person name="Detter J.C."/>
            <person name="Han C."/>
            <person name="Land M."/>
            <person name="Hauser L."/>
            <person name="Markowitz V."/>
            <person name="Cheng J.-F."/>
            <person name="Hugenholtz P."/>
            <person name="Woyke T."/>
            <person name="Wu D."/>
            <person name="Verbarg S."/>
            <person name="Frueling A."/>
            <person name="Brambilla E."/>
            <person name="Klenk H.-P."/>
            <person name="Eisen J.A."/>
        </authorList>
    </citation>
    <scope>NUCLEOTIDE SEQUENCE</scope>
    <source>
        <strain>DSM 1100</strain>
    </source>
</reference>
<dbReference type="Pfam" id="PF20434">
    <property type="entry name" value="BD-FAE"/>
    <property type="match status" value="1"/>
</dbReference>
<name>F4KRM2_HALH1</name>
<dbReference type="PANTHER" id="PTHR48081">
    <property type="entry name" value="AB HYDROLASE SUPERFAMILY PROTEIN C4A8.06C"/>
    <property type="match status" value="1"/>
</dbReference>
<dbReference type="RefSeq" id="WP_013763566.1">
    <property type="nucleotide sequence ID" value="NC_015510.1"/>
</dbReference>
<reference evidence="3 4" key="1">
    <citation type="journal article" date="2011" name="Stand. Genomic Sci.">
        <title>Complete genome sequence of Haliscomenobacter hydrossis type strain (O).</title>
        <authorList>
            <consortium name="US DOE Joint Genome Institute (JGI-PGF)"/>
            <person name="Daligault H."/>
            <person name="Lapidus A."/>
            <person name="Zeytun A."/>
            <person name="Nolan M."/>
            <person name="Lucas S."/>
            <person name="Del Rio T.G."/>
            <person name="Tice H."/>
            <person name="Cheng J.F."/>
            <person name="Tapia R."/>
            <person name="Han C."/>
            <person name="Goodwin L."/>
            <person name="Pitluck S."/>
            <person name="Liolios K."/>
            <person name="Pagani I."/>
            <person name="Ivanova N."/>
            <person name="Huntemann M."/>
            <person name="Mavromatis K."/>
            <person name="Mikhailova N."/>
            <person name="Pati A."/>
            <person name="Chen A."/>
            <person name="Palaniappan K."/>
            <person name="Land M."/>
            <person name="Hauser L."/>
            <person name="Brambilla E.M."/>
            <person name="Rohde M."/>
            <person name="Verbarg S."/>
            <person name="Goker M."/>
            <person name="Bristow J."/>
            <person name="Eisen J.A."/>
            <person name="Markowitz V."/>
            <person name="Hugenholtz P."/>
            <person name="Kyrpides N.C."/>
            <person name="Klenk H.P."/>
            <person name="Woyke T."/>
        </authorList>
    </citation>
    <scope>NUCLEOTIDE SEQUENCE [LARGE SCALE GENOMIC DNA]</scope>
    <source>
        <strain evidence="4">ATCC 27775 / DSM 1100 / LMG 10767 / O</strain>
    </source>
</reference>
<protein>
    <submittedName>
        <fullName evidence="3">Secreted lipase/esterase</fullName>
    </submittedName>
</protein>
<dbReference type="Gene3D" id="3.40.50.1820">
    <property type="entry name" value="alpha/beta hydrolase"/>
    <property type="match status" value="1"/>
</dbReference>
<dbReference type="GO" id="GO:0016787">
    <property type="term" value="F:hydrolase activity"/>
    <property type="evidence" value="ECO:0007669"/>
    <property type="project" value="UniProtKB-KW"/>
</dbReference>
<dbReference type="KEGG" id="hhy:Halhy_1113"/>
<gene>
    <name evidence="3" type="ordered locus">Halhy_1113</name>
</gene>
<dbReference type="ESTHER" id="halh1-f4krm2">
    <property type="family name" value="BD-FAE"/>
</dbReference>
<dbReference type="InterPro" id="IPR050300">
    <property type="entry name" value="GDXG_lipolytic_enzyme"/>
</dbReference>
<dbReference type="AlphaFoldDB" id="F4KRM2"/>
<organism evidence="3 4">
    <name type="scientific">Haliscomenobacter hydrossis (strain ATCC 27775 / DSM 1100 / LMG 10767 / O)</name>
    <dbReference type="NCBI Taxonomy" id="760192"/>
    <lineage>
        <taxon>Bacteria</taxon>
        <taxon>Pseudomonadati</taxon>
        <taxon>Bacteroidota</taxon>
        <taxon>Saprospiria</taxon>
        <taxon>Saprospirales</taxon>
        <taxon>Haliscomenobacteraceae</taxon>
        <taxon>Haliscomenobacter</taxon>
    </lineage>
</organism>
<sequence>MANPNWIRTTWRRVSTIFVRKKGKSSKADQRPVLKQTFVYGQKEGQTLELDVYQLADASQTKERTAVLYFHGGGFSEGSRMEVRYVQFAQKLARLGLVAIPCAYHLSMRGRSMSCDQQQAVKIAAFRSAAEDVWSATRYVLQHADELGISPSRILLAGSSAGAEAVVNAAYWPEGALGLEKRDLPAGFRYAGILLMAGALLDLNWITAENALPSLMFHGENDPLVPHGQASHHYCTPDQPGYLPLYGAGAIAQRLKALNKPYILISGIVGGHGWADKPMFDHLDRIADFMETPERLQLFRQVEERWKWV</sequence>
<dbReference type="Proteomes" id="UP000008461">
    <property type="component" value="Chromosome"/>
</dbReference>
<dbReference type="OrthoDB" id="9777975at2"/>
<dbReference type="HOGENOM" id="CLU_075787_0_0_10"/>
<keyword evidence="4" id="KW-1185">Reference proteome</keyword>
<proteinExistence type="predicted"/>
<dbReference type="eggNOG" id="COG0657">
    <property type="taxonomic scope" value="Bacteria"/>
</dbReference>
<dbReference type="STRING" id="760192.Halhy_1113"/>
<dbReference type="InterPro" id="IPR029058">
    <property type="entry name" value="AB_hydrolase_fold"/>
</dbReference>
<evidence type="ECO:0000256" key="1">
    <source>
        <dbReference type="ARBA" id="ARBA00022801"/>
    </source>
</evidence>
<dbReference type="SUPFAM" id="SSF53474">
    <property type="entry name" value="alpha/beta-Hydrolases"/>
    <property type="match status" value="1"/>
</dbReference>
<evidence type="ECO:0000259" key="2">
    <source>
        <dbReference type="Pfam" id="PF20434"/>
    </source>
</evidence>